<feature type="compositionally biased region" description="Low complexity" evidence="1">
    <location>
        <begin position="216"/>
        <end position="226"/>
    </location>
</feature>
<organism evidence="2 3">
    <name type="scientific">Legionella parisiensis</name>
    <dbReference type="NCBI Taxonomy" id="45071"/>
    <lineage>
        <taxon>Bacteria</taxon>
        <taxon>Pseudomonadati</taxon>
        <taxon>Pseudomonadota</taxon>
        <taxon>Gammaproteobacteria</taxon>
        <taxon>Legionellales</taxon>
        <taxon>Legionellaceae</taxon>
        <taxon>Legionella</taxon>
    </lineage>
</organism>
<evidence type="ECO:0000313" key="2">
    <source>
        <dbReference type="EMBL" id="OEH48979.1"/>
    </source>
</evidence>
<dbReference type="RefSeq" id="WP_069683362.1">
    <property type="nucleotide sequence ID" value="NZ_LSOG01000001.1"/>
</dbReference>
<accession>A0A1E5JWS4</accession>
<keyword evidence="3" id="KW-1185">Reference proteome</keyword>
<evidence type="ECO:0000256" key="1">
    <source>
        <dbReference type="SAM" id="MobiDB-lite"/>
    </source>
</evidence>
<reference evidence="2 3" key="1">
    <citation type="submission" date="2016-02" db="EMBL/GenBank/DDBJ databases">
        <title>Secondary metabolites in Legionella.</title>
        <authorList>
            <person name="Tobias N.J."/>
            <person name="Bode H.B."/>
        </authorList>
    </citation>
    <scope>NUCLEOTIDE SEQUENCE [LARGE SCALE GENOMIC DNA]</scope>
    <source>
        <strain evidence="2 3">DSM 19216</strain>
    </source>
</reference>
<protein>
    <submittedName>
        <fullName evidence="2">Uncharacterized protein</fullName>
    </submittedName>
</protein>
<evidence type="ECO:0000313" key="3">
    <source>
        <dbReference type="Proteomes" id="UP000095229"/>
    </source>
</evidence>
<comment type="caution">
    <text evidence="2">The sequence shown here is derived from an EMBL/GenBank/DDBJ whole genome shotgun (WGS) entry which is preliminary data.</text>
</comment>
<sequence length="226" mass="25527">MFTTPHVFVPATTVAAQYFDPIMLEDTLLNEGSSVYLVKIGDNKFCIKGVSSGLERLPGDPTTHATEYWPISTETLISLASNEILFEDDKLTTKPLTKEQIKEFFDFDPNEISPQQFNRSITQQLTDEWTEDLIQNTFGQSALNPQSFFFHPVFLHAHHGNHNPGVQNGPNPIIPAILVFHLMPTENNEEGADPLVFNMLMFMMDSEEHPEEENEQNSSNNLRGTS</sequence>
<dbReference type="Proteomes" id="UP000095229">
    <property type="component" value="Unassembled WGS sequence"/>
</dbReference>
<gene>
    <name evidence="2" type="ORF">lpari_00031</name>
</gene>
<dbReference type="STRING" id="45071.Lpar_0451"/>
<dbReference type="AlphaFoldDB" id="A0A1E5JWS4"/>
<feature type="region of interest" description="Disordered" evidence="1">
    <location>
        <begin position="207"/>
        <end position="226"/>
    </location>
</feature>
<proteinExistence type="predicted"/>
<dbReference type="EMBL" id="LSOG01000001">
    <property type="protein sequence ID" value="OEH48979.1"/>
    <property type="molecule type" value="Genomic_DNA"/>
</dbReference>
<dbReference type="PATRIC" id="fig|45071.7.peg.34"/>
<name>A0A1E5JWS4_9GAMM</name>